<dbReference type="AlphaFoldDB" id="C1E075"/>
<protein>
    <submittedName>
        <fullName evidence="3">Uncharacterized protein</fullName>
    </submittedName>
</protein>
<evidence type="ECO:0000313" key="4">
    <source>
        <dbReference type="Proteomes" id="UP000002009"/>
    </source>
</evidence>
<dbReference type="RefSeq" id="XP_002499509.1">
    <property type="nucleotide sequence ID" value="XM_002499463.1"/>
</dbReference>
<feature type="region of interest" description="Disordered" evidence="1">
    <location>
        <begin position="90"/>
        <end position="119"/>
    </location>
</feature>
<dbReference type="GeneID" id="8240704"/>
<keyword evidence="2" id="KW-1133">Transmembrane helix</keyword>
<sequence>MNPAPIQPLASSRGTGMPAGAKRLGKSAELLSFHLRPISKLSEPSDICRQKPPVEPLVAARAGDASVARMGCLQSKANALPAPEEYLKSRASPDISVSQKNSRTGSLLTDPETGVSPRTKSWTTYAFPEAWHRSLDGSIESRFMKLTDEKGETVMRVGRRGPTFDPLYYLKLDHGAFKEMQHRDKTQVRTADGTLKACVAFHMCTDISIHEAFGAKGIDGPGYVVYGTTPHFKGQPPTENFNGIVPLFAWAKVCACEIKGGKTDVAVYTAEGHFFSRTASFVVKMSGEGKAAVEKCEDAGIGAVDEDGSKPGLMLVHDVDDSAHGAEEGLPRADSFGEGENNRDDRPPRGRRQRFVLAGGSDAAFFICTYVAAVKFNLFRKCVRK</sequence>
<keyword evidence="2" id="KW-0472">Membrane</keyword>
<dbReference type="KEGG" id="mis:MICPUN_56286"/>
<organism evidence="3 4">
    <name type="scientific">Micromonas commoda (strain RCC299 / NOUM17 / CCMP2709)</name>
    <name type="common">Picoplanktonic green alga</name>
    <dbReference type="NCBI Taxonomy" id="296587"/>
    <lineage>
        <taxon>Eukaryota</taxon>
        <taxon>Viridiplantae</taxon>
        <taxon>Chlorophyta</taxon>
        <taxon>Mamiellophyceae</taxon>
        <taxon>Mamiellales</taxon>
        <taxon>Mamiellaceae</taxon>
        <taxon>Micromonas</taxon>
    </lineage>
</organism>
<feature type="region of interest" description="Disordered" evidence="1">
    <location>
        <begin position="327"/>
        <end position="351"/>
    </location>
</feature>
<dbReference type="EMBL" id="CP001323">
    <property type="protein sequence ID" value="ACO60767.1"/>
    <property type="molecule type" value="Genomic_DNA"/>
</dbReference>
<keyword evidence="4" id="KW-1185">Reference proteome</keyword>
<evidence type="ECO:0000256" key="2">
    <source>
        <dbReference type="SAM" id="Phobius"/>
    </source>
</evidence>
<feature type="region of interest" description="Disordered" evidence="1">
    <location>
        <begin position="1"/>
        <end position="21"/>
    </location>
</feature>
<evidence type="ECO:0000256" key="1">
    <source>
        <dbReference type="SAM" id="MobiDB-lite"/>
    </source>
</evidence>
<reference evidence="3 4" key="1">
    <citation type="journal article" date="2009" name="Science">
        <title>Green evolution and dynamic adaptations revealed by genomes of the marine picoeukaryotes Micromonas.</title>
        <authorList>
            <person name="Worden A.Z."/>
            <person name="Lee J.H."/>
            <person name="Mock T."/>
            <person name="Rouze P."/>
            <person name="Simmons M.P."/>
            <person name="Aerts A.L."/>
            <person name="Allen A.E."/>
            <person name="Cuvelier M.L."/>
            <person name="Derelle E."/>
            <person name="Everett M.V."/>
            <person name="Foulon E."/>
            <person name="Grimwood J."/>
            <person name="Gundlach H."/>
            <person name="Henrissat B."/>
            <person name="Napoli C."/>
            <person name="McDonald S.M."/>
            <person name="Parker M.S."/>
            <person name="Rombauts S."/>
            <person name="Salamov A."/>
            <person name="Von Dassow P."/>
            <person name="Badger J.H."/>
            <person name="Coutinho P.M."/>
            <person name="Demir E."/>
            <person name="Dubchak I."/>
            <person name="Gentemann C."/>
            <person name="Eikrem W."/>
            <person name="Gready J.E."/>
            <person name="John U."/>
            <person name="Lanier W."/>
            <person name="Lindquist E.A."/>
            <person name="Lucas S."/>
            <person name="Mayer K.F."/>
            <person name="Moreau H."/>
            <person name="Not F."/>
            <person name="Otillar R."/>
            <person name="Panaud O."/>
            <person name="Pangilinan J."/>
            <person name="Paulsen I."/>
            <person name="Piegu B."/>
            <person name="Poliakov A."/>
            <person name="Robbens S."/>
            <person name="Schmutz J."/>
            <person name="Toulza E."/>
            <person name="Wyss T."/>
            <person name="Zelensky A."/>
            <person name="Zhou K."/>
            <person name="Armbrust E.V."/>
            <person name="Bhattacharya D."/>
            <person name="Goodenough U.W."/>
            <person name="Van de Peer Y."/>
            <person name="Grigoriev I.V."/>
        </authorList>
    </citation>
    <scope>NUCLEOTIDE SEQUENCE [LARGE SCALE GENOMIC DNA]</scope>
    <source>
        <strain evidence="4">RCC299 / NOUM17</strain>
    </source>
</reference>
<feature type="transmembrane region" description="Helical" evidence="2">
    <location>
        <begin position="355"/>
        <end position="378"/>
    </location>
</feature>
<proteinExistence type="predicted"/>
<feature type="compositionally biased region" description="Polar residues" evidence="1">
    <location>
        <begin position="95"/>
        <end position="107"/>
    </location>
</feature>
<dbReference type="Proteomes" id="UP000002009">
    <property type="component" value="Chromosome 2"/>
</dbReference>
<dbReference type="InParanoid" id="C1E075"/>
<evidence type="ECO:0000313" key="3">
    <source>
        <dbReference type="EMBL" id="ACO60767.1"/>
    </source>
</evidence>
<accession>C1E075</accession>
<name>C1E075_MICCC</name>
<gene>
    <name evidence="3" type="ORF">MICPUN_56286</name>
</gene>
<keyword evidence="2" id="KW-0812">Transmembrane</keyword>